<evidence type="ECO:0000256" key="1">
    <source>
        <dbReference type="ARBA" id="ARBA00004127"/>
    </source>
</evidence>
<evidence type="ECO:0000256" key="2">
    <source>
        <dbReference type="ARBA" id="ARBA00022692"/>
    </source>
</evidence>
<feature type="domain" description="DUF202" evidence="7">
    <location>
        <begin position="14"/>
        <end position="77"/>
    </location>
</feature>
<evidence type="ECO:0000256" key="3">
    <source>
        <dbReference type="ARBA" id="ARBA00022989"/>
    </source>
</evidence>
<keyword evidence="3 6" id="KW-1133">Transmembrane helix</keyword>
<dbReference type="InterPro" id="IPR003807">
    <property type="entry name" value="DUF202"/>
</dbReference>
<keyword evidence="4 6" id="KW-0472">Membrane</keyword>
<feature type="region of interest" description="Disordered" evidence="5">
    <location>
        <begin position="1"/>
        <end position="20"/>
    </location>
</feature>
<dbReference type="Pfam" id="PF02656">
    <property type="entry name" value="DUF202"/>
    <property type="match status" value="1"/>
</dbReference>
<dbReference type="Proteomes" id="UP000481583">
    <property type="component" value="Unassembled WGS sequence"/>
</dbReference>
<gene>
    <name evidence="8" type="ORF">G5C51_22370</name>
</gene>
<feature type="transmembrane region" description="Helical" evidence="6">
    <location>
        <begin position="90"/>
        <end position="109"/>
    </location>
</feature>
<sequence>MPPPPTEPDAPVRDPGAQPERTRLAWRRTTLSFAIVAVLAVRLALHQEGSAAAAVGAALGLLALVAFLAVAQRRIRAVDRPAPEVQDVRVAVGAAACVAALALFGAVMVL</sequence>
<evidence type="ECO:0000313" key="8">
    <source>
        <dbReference type="EMBL" id="NGN66636.1"/>
    </source>
</evidence>
<evidence type="ECO:0000313" key="9">
    <source>
        <dbReference type="Proteomes" id="UP000481583"/>
    </source>
</evidence>
<accession>A0A6G4U4J4</accession>
<comment type="caution">
    <text evidence="8">The sequence shown here is derived from an EMBL/GenBank/DDBJ whole genome shotgun (WGS) entry which is preliminary data.</text>
</comment>
<proteinExistence type="predicted"/>
<comment type="subcellular location">
    <subcellularLocation>
        <location evidence="1">Endomembrane system</location>
        <topology evidence="1">Multi-pass membrane protein</topology>
    </subcellularLocation>
</comment>
<evidence type="ECO:0000256" key="5">
    <source>
        <dbReference type="SAM" id="MobiDB-lite"/>
    </source>
</evidence>
<dbReference type="GO" id="GO:0012505">
    <property type="term" value="C:endomembrane system"/>
    <property type="evidence" value="ECO:0007669"/>
    <property type="project" value="UniProtKB-SubCell"/>
</dbReference>
<evidence type="ECO:0000256" key="6">
    <source>
        <dbReference type="SAM" id="Phobius"/>
    </source>
</evidence>
<organism evidence="8 9">
    <name type="scientific">Streptomyces coryli</name>
    <dbReference type="NCBI Taxonomy" id="1128680"/>
    <lineage>
        <taxon>Bacteria</taxon>
        <taxon>Bacillati</taxon>
        <taxon>Actinomycetota</taxon>
        <taxon>Actinomycetes</taxon>
        <taxon>Kitasatosporales</taxon>
        <taxon>Streptomycetaceae</taxon>
        <taxon>Streptomyces</taxon>
    </lineage>
</organism>
<protein>
    <submittedName>
        <fullName evidence="8">DUF202 domain-containing protein</fullName>
    </submittedName>
</protein>
<dbReference type="EMBL" id="JAAKZV010000104">
    <property type="protein sequence ID" value="NGN66636.1"/>
    <property type="molecule type" value="Genomic_DNA"/>
</dbReference>
<dbReference type="AlphaFoldDB" id="A0A6G4U4J4"/>
<name>A0A6G4U4J4_9ACTN</name>
<keyword evidence="9" id="KW-1185">Reference proteome</keyword>
<reference evidence="8 9" key="1">
    <citation type="submission" date="2020-02" db="EMBL/GenBank/DDBJ databases">
        <title>Whole-genome analyses of novel actinobacteria.</title>
        <authorList>
            <person name="Sahin N."/>
        </authorList>
    </citation>
    <scope>NUCLEOTIDE SEQUENCE [LARGE SCALE GENOMIC DNA]</scope>
    <source>
        <strain evidence="8 9">A7024</strain>
    </source>
</reference>
<keyword evidence="2 6" id="KW-0812">Transmembrane</keyword>
<evidence type="ECO:0000259" key="7">
    <source>
        <dbReference type="Pfam" id="PF02656"/>
    </source>
</evidence>
<evidence type="ECO:0000256" key="4">
    <source>
        <dbReference type="ARBA" id="ARBA00023136"/>
    </source>
</evidence>
<feature type="transmembrane region" description="Helical" evidence="6">
    <location>
        <begin position="51"/>
        <end position="70"/>
    </location>
</feature>